<dbReference type="CDD" id="cd05247">
    <property type="entry name" value="UDP_G4E_1_SDR_e"/>
    <property type="match status" value="1"/>
</dbReference>
<proteinExistence type="inferred from homology"/>
<keyword evidence="8" id="KW-0299">Galactose metabolism</keyword>
<dbReference type="EMBL" id="MDKC01000036">
    <property type="protein sequence ID" value="ODG90094.1"/>
    <property type="molecule type" value="Genomic_DNA"/>
</dbReference>
<evidence type="ECO:0000256" key="10">
    <source>
        <dbReference type="ARBA" id="ARBA00023277"/>
    </source>
</evidence>
<dbReference type="EC" id="5.1.3.2" evidence="5 11"/>
<evidence type="ECO:0000313" key="14">
    <source>
        <dbReference type="Proteomes" id="UP000094580"/>
    </source>
</evidence>
<name>A0ABX2ZL81_9BACI</name>
<comment type="cofactor">
    <cofactor evidence="2 11">
        <name>NAD(+)</name>
        <dbReference type="ChEBI" id="CHEBI:57540"/>
    </cofactor>
</comment>
<sequence>MKVLVTGGAGYIGSYAVKALLRQNHEVVVLDNLSTGSEEALVKDIPFYKGDIRDSNVLDEIFINEKIDLVMHFAAKLIAPESIQYSLEYYDNNVNGVNSLLTSMKKHNVTKIVFSSTAAVYGLLDKELINENDITNCINPYGETKLASEKMIQWSHKSYGLEYIIFRYFNVAGGKKTGYSPLNQTVLIPRILNVAKGLVDKVTIFGNDYNTIDGTCIRDFIHVEDLVNAHILAAEGLFNGTTEVGIYNLGNGKGFSVLETYETAKKVTGINIPFEFSERRIGDPVKSVASSEKAQKNLGWKPKYDKLEEIILDAWENY</sequence>
<evidence type="ECO:0000313" key="13">
    <source>
        <dbReference type="EMBL" id="ODG90094.1"/>
    </source>
</evidence>
<evidence type="ECO:0000259" key="12">
    <source>
        <dbReference type="Pfam" id="PF01370"/>
    </source>
</evidence>
<evidence type="ECO:0000256" key="9">
    <source>
        <dbReference type="ARBA" id="ARBA00023235"/>
    </source>
</evidence>
<reference evidence="13 14" key="1">
    <citation type="submission" date="2016-07" db="EMBL/GenBank/DDBJ databases">
        <authorList>
            <person name="Townsley L."/>
            <person name="Shank E.A."/>
        </authorList>
    </citation>
    <scope>NUCLEOTIDE SEQUENCE [LARGE SCALE GENOMIC DNA]</scope>
    <source>
        <strain evidence="13 14">CH01</strain>
    </source>
</reference>
<evidence type="ECO:0000256" key="8">
    <source>
        <dbReference type="ARBA" id="ARBA00023144"/>
    </source>
</evidence>
<comment type="similarity">
    <text evidence="4 11">Belongs to the NAD(P)-dependent epimerase/dehydratase family.</text>
</comment>
<dbReference type="RefSeq" id="WP_069035423.1">
    <property type="nucleotide sequence ID" value="NZ_MDKC01000036.1"/>
</dbReference>
<evidence type="ECO:0000256" key="1">
    <source>
        <dbReference type="ARBA" id="ARBA00000083"/>
    </source>
</evidence>
<evidence type="ECO:0000256" key="5">
    <source>
        <dbReference type="ARBA" id="ARBA00013189"/>
    </source>
</evidence>
<evidence type="ECO:0000256" key="6">
    <source>
        <dbReference type="ARBA" id="ARBA00018569"/>
    </source>
</evidence>
<comment type="catalytic activity">
    <reaction evidence="1 11">
        <text>UDP-alpha-D-glucose = UDP-alpha-D-galactose</text>
        <dbReference type="Rhea" id="RHEA:22168"/>
        <dbReference type="ChEBI" id="CHEBI:58885"/>
        <dbReference type="ChEBI" id="CHEBI:66914"/>
        <dbReference type="EC" id="5.1.3.2"/>
    </reaction>
</comment>
<gene>
    <name evidence="13" type="ORF">BED47_14635</name>
</gene>
<keyword evidence="14" id="KW-1185">Reference proteome</keyword>
<evidence type="ECO:0000256" key="3">
    <source>
        <dbReference type="ARBA" id="ARBA00004947"/>
    </source>
</evidence>
<evidence type="ECO:0000256" key="4">
    <source>
        <dbReference type="ARBA" id="ARBA00007637"/>
    </source>
</evidence>
<protein>
    <recommendedName>
        <fullName evidence="6 11">UDP-glucose 4-epimerase</fullName>
        <ecNumber evidence="5 11">5.1.3.2</ecNumber>
    </recommendedName>
</protein>
<organism evidence="13 14">
    <name type="scientific">Gottfriedia luciferensis</name>
    <dbReference type="NCBI Taxonomy" id="178774"/>
    <lineage>
        <taxon>Bacteria</taxon>
        <taxon>Bacillati</taxon>
        <taxon>Bacillota</taxon>
        <taxon>Bacilli</taxon>
        <taxon>Bacillales</taxon>
        <taxon>Bacillaceae</taxon>
        <taxon>Gottfriedia</taxon>
    </lineage>
</organism>
<feature type="domain" description="NAD-dependent epimerase/dehydratase" evidence="12">
    <location>
        <begin position="3"/>
        <end position="250"/>
    </location>
</feature>
<comment type="subunit">
    <text evidence="11">Homodimer.</text>
</comment>
<evidence type="ECO:0000256" key="2">
    <source>
        <dbReference type="ARBA" id="ARBA00001911"/>
    </source>
</evidence>
<dbReference type="SUPFAM" id="SSF51735">
    <property type="entry name" value="NAD(P)-binding Rossmann-fold domains"/>
    <property type="match status" value="1"/>
</dbReference>
<dbReference type="InterPro" id="IPR036291">
    <property type="entry name" value="NAD(P)-bd_dom_sf"/>
</dbReference>
<dbReference type="Proteomes" id="UP000094580">
    <property type="component" value="Unassembled WGS sequence"/>
</dbReference>
<evidence type="ECO:0000256" key="7">
    <source>
        <dbReference type="ARBA" id="ARBA00023027"/>
    </source>
</evidence>
<dbReference type="Gene3D" id="3.40.50.720">
    <property type="entry name" value="NAD(P)-binding Rossmann-like Domain"/>
    <property type="match status" value="1"/>
</dbReference>
<dbReference type="InterPro" id="IPR005886">
    <property type="entry name" value="UDP_G4E"/>
</dbReference>
<comment type="caution">
    <text evidence="13">The sequence shown here is derived from an EMBL/GenBank/DDBJ whole genome shotgun (WGS) entry which is preliminary data.</text>
</comment>
<keyword evidence="9 11" id="KW-0413">Isomerase</keyword>
<keyword evidence="10 11" id="KW-0119">Carbohydrate metabolism</keyword>
<comment type="pathway">
    <text evidence="3 11">Carbohydrate metabolism; galactose metabolism.</text>
</comment>
<dbReference type="Gene3D" id="3.90.25.10">
    <property type="entry name" value="UDP-galactose 4-epimerase, domain 1"/>
    <property type="match status" value="1"/>
</dbReference>
<dbReference type="Pfam" id="PF01370">
    <property type="entry name" value="Epimerase"/>
    <property type="match status" value="1"/>
</dbReference>
<accession>A0ABX2ZL81</accession>
<keyword evidence="7 11" id="KW-0520">NAD</keyword>
<dbReference type="PANTHER" id="PTHR43725">
    <property type="entry name" value="UDP-GLUCOSE 4-EPIMERASE"/>
    <property type="match status" value="1"/>
</dbReference>
<dbReference type="NCBIfam" id="TIGR01179">
    <property type="entry name" value="galE"/>
    <property type="match status" value="1"/>
</dbReference>
<dbReference type="PRINTS" id="PR01713">
    <property type="entry name" value="NUCEPIMERASE"/>
</dbReference>
<dbReference type="InterPro" id="IPR001509">
    <property type="entry name" value="Epimerase_deHydtase"/>
</dbReference>
<dbReference type="PANTHER" id="PTHR43725:SF53">
    <property type="entry name" value="UDP-ARABINOSE 4-EPIMERASE 1"/>
    <property type="match status" value="1"/>
</dbReference>
<evidence type="ECO:0000256" key="11">
    <source>
        <dbReference type="RuleBase" id="RU366046"/>
    </source>
</evidence>